<sequence>MPDPGSHKYDIKRARLRAQYDDQGVPDQNADRAANEELQREHPPRRVGPADRAAGPLGTRGTSRGDLSVEDLEKPPEGGGIGLRSAAFNDHTMIPNHYALDGDNASPPLEWDHVPDGAEELALVVEDPDAPGRTFVHWVVTGIDPSVHGIGEGSLPEGVTVGRNDFGDVGWDGPRPPVGETHRYFFRLYASDRPLGLGEGCTVEDLRVALAGHEMASGTLVGLFGR</sequence>
<dbReference type="Pfam" id="PF01161">
    <property type="entry name" value="PBP"/>
    <property type="match status" value="1"/>
</dbReference>
<proteinExistence type="inferred from homology"/>
<accession>A0ABT1HSL4</accession>
<dbReference type="PANTHER" id="PTHR30289">
    <property type="entry name" value="UNCHARACTERIZED PROTEIN YBCL-RELATED"/>
    <property type="match status" value="1"/>
</dbReference>
<evidence type="ECO:0008006" key="5">
    <source>
        <dbReference type="Google" id="ProtNLM"/>
    </source>
</evidence>
<dbReference type="InterPro" id="IPR008914">
    <property type="entry name" value="PEBP"/>
</dbReference>
<comment type="caution">
    <text evidence="3">The sequence shown here is derived from an EMBL/GenBank/DDBJ whole genome shotgun (WGS) entry which is preliminary data.</text>
</comment>
<keyword evidence="4" id="KW-1185">Reference proteome</keyword>
<evidence type="ECO:0000256" key="2">
    <source>
        <dbReference type="SAM" id="MobiDB-lite"/>
    </source>
</evidence>
<evidence type="ECO:0000256" key="1">
    <source>
        <dbReference type="ARBA" id="ARBA00007120"/>
    </source>
</evidence>
<feature type="region of interest" description="Disordered" evidence="2">
    <location>
        <begin position="1"/>
        <end position="82"/>
    </location>
</feature>
<protein>
    <recommendedName>
        <fullName evidence="5">YbhB/YbcL family Raf kinase inhibitor-like protein</fullName>
    </recommendedName>
</protein>
<comment type="similarity">
    <text evidence="1">Belongs to the UPF0098 family.</text>
</comment>
<name>A0ABT1HSL4_STRSD</name>
<dbReference type="Proteomes" id="UP001205311">
    <property type="component" value="Unassembled WGS sequence"/>
</dbReference>
<reference evidence="3 4" key="1">
    <citation type="submission" date="2022-06" db="EMBL/GenBank/DDBJ databases">
        <title>Genomic Encyclopedia of Archaeal and Bacterial Type Strains, Phase II (KMG-II): from individual species to whole genera.</title>
        <authorList>
            <person name="Goeker M."/>
        </authorList>
    </citation>
    <scope>NUCLEOTIDE SEQUENCE [LARGE SCALE GENOMIC DNA]</scope>
    <source>
        <strain evidence="3 4">DSM 40477</strain>
    </source>
</reference>
<evidence type="ECO:0000313" key="4">
    <source>
        <dbReference type="Proteomes" id="UP001205311"/>
    </source>
</evidence>
<evidence type="ECO:0000313" key="3">
    <source>
        <dbReference type="EMBL" id="MCP2258499.1"/>
    </source>
</evidence>
<dbReference type="NCBIfam" id="TIGR00481">
    <property type="entry name" value="YbhB/YbcL family Raf kinase inhibitor-like protein"/>
    <property type="match status" value="1"/>
</dbReference>
<dbReference type="PANTHER" id="PTHR30289:SF1">
    <property type="entry name" value="PEBP (PHOSPHATIDYLETHANOLAMINE-BINDING PROTEIN) FAMILY PROTEIN"/>
    <property type="match status" value="1"/>
</dbReference>
<feature type="compositionally biased region" description="Basic and acidic residues" evidence="2">
    <location>
        <begin position="1"/>
        <end position="13"/>
    </location>
</feature>
<organism evidence="3 4">
    <name type="scientific">Streptoalloteichus tenebrarius (strain ATCC 17920 / DSM 40477 / JCM 4838 / CBS 697.72 / NBRC 16177 / NCIMB 11028 / NRRL B-12390 / A12253. 1 / ISP 5477)</name>
    <name type="common">Streptomyces tenebrarius</name>
    <dbReference type="NCBI Taxonomy" id="1933"/>
    <lineage>
        <taxon>Bacteria</taxon>
        <taxon>Bacillati</taxon>
        <taxon>Actinomycetota</taxon>
        <taxon>Actinomycetes</taxon>
        <taxon>Pseudonocardiales</taxon>
        <taxon>Pseudonocardiaceae</taxon>
        <taxon>Streptoalloteichus</taxon>
    </lineage>
</organism>
<dbReference type="InterPro" id="IPR036610">
    <property type="entry name" value="PEBP-like_sf"/>
</dbReference>
<gene>
    <name evidence="3" type="ORF">LX15_002197</name>
</gene>
<feature type="compositionally biased region" description="Basic and acidic residues" evidence="2">
    <location>
        <begin position="29"/>
        <end position="44"/>
    </location>
</feature>
<dbReference type="InterPro" id="IPR005247">
    <property type="entry name" value="YbhB_YbcL/LppC-like"/>
</dbReference>
<dbReference type="Gene3D" id="3.90.280.10">
    <property type="entry name" value="PEBP-like"/>
    <property type="match status" value="1"/>
</dbReference>
<dbReference type="CDD" id="cd00865">
    <property type="entry name" value="PEBP_bact_arch"/>
    <property type="match status" value="1"/>
</dbReference>
<dbReference type="RefSeq" id="WP_308213446.1">
    <property type="nucleotide sequence ID" value="NZ_JAMTCP010000009.1"/>
</dbReference>
<dbReference type="EMBL" id="JAMTCP010000009">
    <property type="protein sequence ID" value="MCP2258499.1"/>
    <property type="molecule type" value="Genomic_DNA"/>
</dbReference>
<dbReference type="SUPFAM" id="SSF49777">
    <property type="entry name" value="PEBP-like"/>
    <property type="match status" value="1"/>
</dbReference>